<gene>
    <name evidence="7" type="ORF">RCC_11318</name>
</gene>
<reference evidence="7 8" key="1">
    <citation type="submission" date="2016-03" db="EMBL/GenBank/DDBJ databases">
        <authorList>
            <person name="Ploux O."/>
        </authorList>
    </citation>
    <scope>NUCLEOTIDE SEQUENCE [LARGE SCALE GENOMIC DNA]</scope>
    <source>
        <strain evidence="7 8">URUG2</strain>
    </source>
</reference>
<organism evidence="7 8">
    <name type="scientific">Ramularia collo-cygni</name>
    <dbReference type="NCBI Taxonomy" id="112498"/>
    <lineage>
        <taxon>Eukaryota</taxon>
        <taxon>Fungi</taxon>
        <taxon>Dikarya</taxon>
        <taxon>Ascomycota</taxon>
        <taxon>Pezizomycotina</taxon>
        <taxon>Dothideomycetes</taxon>
        <taxon>Dothideomycetidae</taxon>
        <taxon>Mycosphaerellales</taxon>
        <taxon>Mycosphaerellaceae</taxon>
        <taxon>Ramularia</taxon>
    </lineage>
</organism>
<dbReference type="GO" id="GO:0006355">
    <property type="term" value="P:regulation of DNA-templated transcription"/>
    <property type="evidence" value="ECO:0007669"/>
    <property type="project" value="InterPro"/>
</dbReference>
<evidence type="ECO:0000259" key="6">
    <source>
        <dbReference type="PROSITE" id="PS50071"/>
    </source>
</evidence>
<evidence type="ECO:0000256" key="5">
    <source>
        <dbReference type="SAM" id="MobiDB-lite"/>
    </source>
</evidence>
<protein>
    <recommendedName>
        <fullName evidence="6">Homeobox domain-containing protein</fullName>
    </recommendedName>
</protein>
<feature type="compositionally biased region" description="Polar residues" evidence="5">
    <location>
        <begin position="230"/>
        <end position="239"/>
    </location>
</feature>
<keyword evidence="8" id="KW-1185">Reference proteome</keyword>
<dbReference type="SMART" id="SM00389">
    <property type="entry name" value="HOX"/>
    <property type="match status" value="1"/>
</dbReference>
<keyword evidence="2 4" id="KW-0371">Homeobox</keyword>
<evidence type="ECO:0000256" key="3">
    <source>
        <dbReference type="ARBA" id="ARBA00023242"/>
    </source>
</evidence>
<feature type="domain" description="Homeobox" evidence="6">
    <location>
        <begin position="357"/>
        <end position="420"/>
    </location>
</feature>
<name>A0A2D3VQK8_9PEZI</name>
<feature type="compositionally biased region" description="Polar residues" evidence="5">
    <location>
        <begin position="192"/>
        <end position="215"/>
    </location>
</feature>
<evidence type="ECO:0000313" key="7">
    <source>
        <dbReference type="EMBL" id="CZT25649.1"/>
    </source>
</evidence>
<feature type="compositionally biased region" description="Polar residues" evidence="5">
    <location>
        <begin position="33"/>
        <end position="47"/>
    </location>
</feature>
<feature type="compositionally biased region" description="Polar residues" evidence="5">
    <location>
        <begin position="100"/>
        <end position="117"/>
    </location>
</feature>
<dbReference type="OrthoDB" id="10056939at2759"/>
<dbReference type="InterPro" id="IPR050224">
    <property type="entry name" value="TALE_homeobox"/>
</dbReference>
<keyword evidence="3 4" id="KW-0539">Nucleus</keyword>
<dbReference type="CDD" id="cd00086">
    <property type="entry name" value="homeodomain"/>
    <property type="match status" value="1"/>
</dbReference>
<dbReference type="InterPro" id="IPR008422">
    <property type="entry name" value="KN_HD"/>
</dbReference>
<evidence type="ECO:0000313" key="8">
    <source>
        <dbReference type="Proteomes" id="UP000225277"/>
    </source>
</evidence>
<feature type="compositionally biased region" description="Basic residues" evidence="5">
    <location>
        <begin position="15"/>
        <end position="28"/>
    </location>
</feature>
<dbReference type="InterPro" id="IPR009057">
    <property type="entry name" value="Homeodomain-like_sf"/>
</dbReference>
<dbReference type="SUPFAM" id="SSF46689">
    <property type="entry name" value="Homeodomain-like"/>
    <property type="match status" value="1"/>
</dbReference>
<feature type="compositionally biased region" description="Basic and acidic residues" evidence="5">
    <location>
        <begin position="262"/>
        <end position="273"/>
    </location>
</feature>
<evidence type="ECO:0000256" key="1">
    <source>
        <dbReference type="ARBA" id="ARBA00023125"/>
    </source>
</evidence>
<dbReference type="EMBL" id="FJUY01000029">
    <property type="protein sequence ID" value="CZT25649.1"/>
    <property type="molecule type" value="Genomic_DNA"/>
</dbReference>
<evidence type="ECO:0000256" key="2">
    <source>
        <dbReference type="ARBA" id="ARBA00023155"/>
    </source>
</evidence>
<dbReference type="RefSeq" id="XP_023632307.1">
    <property type="nucleotide sequence ID" value="XM_023776539.1"/>
</dbReference>
<dbReference type="Pfam" id="PF05920">
    <property type="entry name" value="Homeobox_KN"/>
    <property type="match status" value="1"/>
</dbReference>
<dbReference type="PROSITE" id="PS50071">
    <property type="entry name" value="HOMEOBOX_2"/>
    <property type="match status" value="1"/>
</dbReference>
<dbReference type="STRING" id="112498.A0A2D3VQK8"/>
<accession>A0A2D3VQK8</accession>
<dbReference type="GO" id="GO:0005634">
    <property type="term" value="C:nucleus"/>
    <property type="evidence" value="ECO:0007669"/>
    <property type="project" value="UniProtKB-SubCell"/>
</dbReference>
<sequence>MESLTLDDGQSYHRYQARMRLKDHRHPPRLPTPETSRSGNDSQSPPDSSHPARDPMLRSGGVTHMRHDSHNSAGQPSPPYRQTDMQKLSLPPLKTILGDSITSPPRTPSPNGNSLQPSPREPLYTALTYKPPSLYPNKKQRTDSLIASAPSYSHFAPSATLEPQHHPSSMRSNVRFPPISQMPSMDARRGSSHSVSTPHSAVSPSWTRSYPSATNEGHRPNQDAARHYQTPEQTPTSAVTEPFPRMGTFAGAVQDPFARDLRGSFAHPDERSASRRSSAASVYSVYHSRPYDREPSRTLPYHQGSRYPGAVRDGYPENGDSAHWHEQQPRSMDACGQNAYPSNVPAFFMPSHYEYQHGKARKRSNLPKQSTEIMKTWFDQNITNPYPSEEQKAIFSSATGISMTQVSNWFINHRRRCPELRDKREKSRGGSRDMDM</sequence>
<evidence type="ECO:0000256" key="4">
    <source>
        <dbReference type="PROSITE-ProRule" id="PRU00108"/>
    </source>
</evidence>
<dbReference type="InterPro" id="IPR001356">
    <property type="entry name" value="HD"/>
</dbReference>
<feature type="region of interest" description="Disordered" evidence="5">
    <location>
        <begin position="1"/>
        <end position="138"/>
    </location>
</feature>
<feature type="region of interest" description="Disordered" evidence="5">
    <location>
        <begin position="156"/>
        <end position="249"/>
    </location>
</feature>
<dbReference type="GO" id="GO:0003677">
    <property type="term" value="F:DNA binding"/>
    <property type="evidence" value="ECO:0007669"/>
    <property type="project" value="UniProtKB-UniRule"/>
</dbReference>
<feature type="compositionally biased region" description="Basic and acidic residues" evidence="5">
    <location>
        <begin position="216"/>
        <end position="226"/>
    </location>
</feature>
<dbReference type="PANTHER" id="PTHR11850">
    <property type="entry name" value="HOMEOBOX PROTEIN TRANSCRIPTION FACTORS"/>
    <property type="match status" value="1"/>
</dbReference>
<comment type="subcellular location">
    <subcellularLocation>
        <location evidence="4">Nucleus</location>
    </subcellularLocation>
</comment>
<keyword evidence="1 4" id="KW-0238">DNA-binding</keyword>
<proteinExistence type="predicted"/>
<dbReference type="Proteomes" id="UP000225277">
    <property type="component" value="Unassembled WGS sequence"/>
</dbReference>
<dbReference type="Gene3D" id="1.10.10.60">
    <property type="entry name" value="Homeodomain-like"/>
    <property type="match status" value="1"/>
</dbReference>
<feature type="DNA-binding region" description="Homeobox" evidence="4">
    <location>
        <begin position="359"/>
        <end position="421"/>
    </location>
</feature>
<dbReference type="GeneID" id="35606337"/>
<feature type="region of interest" description="Disordered" evidence="5">
    <location>
        <begin position="262"/>
        <end position="326"/>
    </location>
</feature>
<feature type="compositionally biased region" description="Low complexity" evidence="5">
    <location>
        <begin position="275"/>
        <end position="288"/>
    </location>
</feature>
<dbReference type="AlphaFoldDB" id="A0A2D3VQK8"/>